<dbReference type="Proteomes" id="UP000075230">
    <property type="component" value="Unassembled WGS sequence"/>
</dbReference>
<accession>A0A146EWW4</accession>
<reference evidence="3 4" key="1">
    <citation type="journal article" date="2016" name="DNA Res.">
        <title>Genome sequence of Aspergillus luchuensis NBRC 4314.</title>
        <authorList>
            <person name="Yamada O."/>
            <person name="Machida M."/>
            <person name="Hosoyama A."/>
            <person name="Goto M."/>
            <person name="Takahashi T."/>
            <person name="Futagami T."/>
            <person name="Yamagata Y."/>
            <person name="Takeuchi M."/>
            <person name="Kobayashi T."/>
            <person name="Koike H."/>
            <person name="Abe K."/>
            <person name="Asai K."/>
            <person name="Arita M."/>
            <person name="Fujita N."/>
            <person name="Fukuda K."/>
            <person name="Higa K."/>
            <person name="Horikawa H."/>
            <person name="Ishikawa T."/>
            <person name="Jinno K."/>
            <person name="Kato Y."/>
            <person name="Kirimura K."/>
            <person name="Mizutani O."/>
            <person name="Nakasone K."/>
            <person name="Sano M."/>
            <person name="Shiraishi Y."/>
            <person name="Tsukahara M."/>
            <person name="Gomi K."/>
        </authorList>
    </citation>
    <scope>NUCLEOTIDE SEQUENCE [LARGE SCALE GENOMIC DNA]</scope>
    <source>
        <strain evidence="3 4">RIB 2604</strain>
    </source>
</reference>
<dbReference type="PANTHER" id="PTHR10366">
    <property type="entry name" value="NAD DEPENDENT EPIMERASE/DEHYDRATASE"/>
    <property type="match status" value="1"/>
</dbReference>
<proteinExistence type="inferred from homology"/>
<name>A0A146EWW4_ASPKA</name>
<dbReference type="SUPFAM" id="SSF51735">
    <property type="entry name" value="NAD(P)-binding Rossmann-fold domains"/>
    <property type="match status" value="1"/>
</dbReference>
<sequence length="256" mass="28097">MTAPGAFDQAVKGMSGVAHVATILGHTLDLITGVIRTNRSLLISAAREDTIKRFVYTSSSEAATFSSFSEHQAGPSISISADTWNEEALRRSRTNTVSPKRGFDIYAASKTLGEQEIWKWAAENRPGFVINTGSYCVDVKDVALLHVAGLTHPEVTNERLFAFGNAFTWHEVVSIYQKAFPDRVFSSELPGAKKMVHYDIGPDARAQDLLRVMGKPGWSTLEDTLMANVSDIFQATEQAGDPNVSIEFQGKWKVGR</sequence>
<protein>
    <submittedName>
        <fullName evidence="3">Aldehyde reductase</fullName>
    </submittedName>
</protein>
<dbReference type="PANTHER" id="PTHR10366:SF562">
    <property type="entry name" value="ALDEHYDE REDUCTASE II (AFU_ORTHOLOGUE AFUA_1G11360)"/>
    <property type="match status" value="1"/>
</dbReference>
<comment type="caution">
    <text evidence="3">The sequence shown here is derived from an EMBL/GenBank/DDBJ whole genome shotgun (WGS) entry which is preliminary data.</text>
</comment>
<dbReference type="AlphaFoldDB" id="A0A146EWW4"/>
<evidence type="ECO:0000313" key="4">
    <source>
        <dbReference type="Proteomes" id="UP000075230"/>
    </source>
</evidence>
<dbReference type="EMBL" id="BCWF01000001">
    <property type="protein sequence ID" value="GAT18524.1"/>
    <property type="molecule type" value="Genomic_DNA"/>
</dbReference>
<dbReference type="InterPro" id="IPR036291">
    <property type="entry name" value="NAD(P)-bd_dom_sf"/>
</dbReference>
<dbReference type="VEuPathDB" id="FungiDB:ASPFODRAFT_62154"/>
<dbReference type="Gene3D" id="3.40.50.720">
    <property type="entry name" value="NAD(P)-binding Rossmann-like Domain"/>
    <property type="match status" value="2"/>
</dbReference>
<gene>
    <name evidence="3" type="ORF">RIB2604_00100170</name>
</gene>
<organism evidence="3 4">
    <name type="scientific">Aspergillus kawachii</name>
    <name type="common">White koji mold</name>
    <name type="synonym">Aspergillus awamori var. kawachi</name>
    <dbReference type="NCBI Taxonomy" id="1069201"/>
    <lineage>
        <taxon>Eukaryota</taxon>
        <taxon>Fungi</taxon>
        <taxon>Dikarya</taxon>
        <taxon>Ascomycota</taxon>
        <taxon>Pezizomycotina</taxon>
        <taxon>Eurotiomycetes</taxon>
        <taxon>Eurotiomycetidae</taxon>
        <taxon>Eurotiales</taxon>
        <taxon>Aspergillaceae</taxon>
        <taxon>Aspergillus</taxon>
        <taxon>Aspergillus subgen. Circumdati</taxon>
    </lineage>
</organism>
<evidence type="ECO:0000256" key="1">
    <source>
        <dbReference type="ARBA" id="ARBA00023002"/>
    </source>
</evidence>
<dbReference type="InterPro" id="IPR050425">
    <property type="entry name" value="NAD(P)_dehydrat-like"/>
</dbReference>
<evidence type="ECO:0000256" key="2">
    <source>
        <dbReference type="ARBA" id="ARBA00023445"/>
    </source>
</evidence>
<evidence type="ECO:0000313" key="3">
    <source>
        <dbReference type="EMBL" id="GAT18524.1"/>
    </source>
</evidence>
<dbReference type="GO" id="GO:0016616">
    <property type="term" value="F:oxidoreductase activity, acting on the CH-OH group of donors, NAD or NADP as acceptor"/>
    <property type="evidence" value="ECO:0007669"/>
    <property type="project" value="TreeGrafter"/>
</dbReference>
<keyword evidence="1" id="KW-0560">Oxidoreductase</keyword>
<reference evidence="4" key="2">
    <citation type="submission" date="2016-02" db="EMBL/GenBank/DDBJ databases">
        <title>Genome sequencing of Aspergillus luchuensis NBRC 4314.</title>
        <authorList>
            <person name="Yamada O."/>
        </authorList>
    </citation>
    <scope>NUCLEOTIDE SEQUENCE [LARGE SCALE GENOMIC DNA]</scope>
    <source>
        <strain evidence="4">RIB 2604</strain>
    </source>
</reference>
<comment type="similarity">
    <text evidence="2">Belongs to the NAD(P)-dependent epimerase/dehydratase family. Dihydroflavonol-4-reductase subfamily.</text>
</comment>